<name>A0AA43QLR2_9LECA</name>
<dbReference type="GO" id="GO:0004601">
    <property type="term" value="F:peroxidase activity"/>
    <property type="evidence" value="ECO:0007669"/>
    <property type="project" value="InterPro"/>
</dbReference>
<keyword evidence="4" id="KW-1185">Reference proteome</keyword>
<feature type="region of interest" description="Disordered" evidence="1">
    <location>
        <begin position="39"/>
        <end position="61"/>
    </location>
</feature>
<evidence type="ECO:0000256" key="2">
    <source>
        <dbReference type="SAM" id="SignalP"/>
    </source>
</evidence>
<dbReference type="Proteomes" id="UP001161017">
    <property type="component" value="Unassembled WGS sequence"/>
</dbReference>
<dbReference type="PANTHER" id="PTHR33577:SF1">
    <property type="entry name" value="HEME HALOPEROXIDASE FAMILY PROFILE DOMAIN-CONTAINING PROTEIN"/>
    <property type="match status" value="1"/>
</dbReference>
<evidence type="ECO:0008006" key="5">
    <source>
        <dbReference type="Google" id="ProtNLM"/>
    </source>
</evidence>
<feature type="compositionally biased region" description="Basic and acidic residues" evidence="1">
    <location>
        <begin position="39"/>
        <end position="53"/>
    </location>
</feature>
<accession>A0AA43QLR2</accession>
<feature type="signal peptide" evidence="2">
    <location>
        <begin position="1"/>
        <end position="18"/>
    </location>
</feature>
<dbReference type="PANTHER" id="PTHR33577">
    <property type="entry name" value="STERIGMATOCYSTIN BIOSYNTHESIS PEROXIDASE STCC-RELATED"/>
    <property type="match status" value="1"/>
</dbReference>
<reference evidence="3" key="1">
    <citation type="journal article" date="2023" name="Genome Biol. Evol.">
        <title>First Whole Genome Sequence and Flow Cytometry Genome Size Data for the Lichen-Forming Fungus Ramalina farinacea (Ascomycota).</title>
        <authorList>
            <person name="Llewellyn T."/>
            <person name="Mian S."/>
            <person name="Hill R."/>
            <person name="Leitch I.J."/>
            <person name="Gaya E."/>
        </authorList>
    </citation>
    <scope>NUCLEOTIDE SEQUENCE</scope>
    <source>
        <strain evidence="3">LIQ254RAFAR</strain>
    </source>
</reference>
<dbReference type="AlphaFoldDB" id="A0AA43QLR2"/>
<dbReference type="EMBL" id="JAPUFD010000004">
    <property type="protein sequence ID" value="MDI1487028.1"/>
    <property type="molecule type" value="Genomic_DNA"/>
</dbReference>
<evidence type="ECO:0000313" key="4">
    <source>
        <dbReference type="Proteomes" id="UP001161017"/>
    </source>
</evidence>
<comment type="caution">
    <text evidence="3">The sequence shown here is derived from an EMBL/GenBank/DDBJ whole genome shotgun (WGS) entry which is preliminary data.</text>
</comment>
<protein>
    <recommendedName>
        <fullName evidence="5">Heme haloperoxidase family profile domain-containing protein</fullName>
    </recommendedName>
</protein>
<evidence type="ECO:0000313" key="3">
    <source>
        <dbReference type="EMBL" id="MDI1487028.1"/>
    </source>
</evidence>
<feature type="chain" id="PRO_5041429783" description="Heme haloperoxidase family profile domain-containing protein" evidence="2">
    <location>
        <begin position="19"/>
        <end position="227"/>
    </location>
</feature>
<evidence type="ECO:0000256" key="1">
    <source>
        <dbReference type="SAM" id="MobiDB-lite"/>
    </source>
</evidence>
<organism evidence="3 4">
    <name type="scientific">Ramalina farinacea</name>
    <dbReference type="NCBI Taxonomy" id="258253"/>
    <lineage>
        <taxon>Eukaryota</taxon>
        <taxon>Fungi</taxon>
        <taxon>Dikarya</taxon>
        <taxon>Ascomycota</taxon>
        <taxon>Pezizomycotina</taxon>
        <taxon>Lecanoromycetes</taxon>
        <taxon>OSLEUM clade</taxon>
        <taxon>Lecanoromycetidae</taxon>
        <taxon>Lecanorales</taxon>
        <taxon>Lecanorineae</taxon>
        <taxon>Ramalinaceae</taxon>
        <taxon>Ramalina</taxon>
    </lineage>
</organism>
<proteinExistence type="predicted"/>
<dbReference type="InterPro" id="IPR036851">
    <property type="entry name" value="Chloroperoxidase-like_sf"/>
</dbReference>
<dbReference type="Gene3D" id="1.10.489.10">
    <property type="entry name" value="Chloroperoxidase-like"/>
    <property type="match status" value="1"/>
</dbReference>
<keyword evidence="2" id="KW-0732">Signal</keyword>
<sequence length="227" mass="25278">MKFTTAVLGLTISTKALALCPYAARALEDPKFVAEHIQKRDAPKTDEEHEKRQSGPGGLPFTTFNEDQLIDVTGDHAWVAPRPNDIRGPCLASTHLPTMATFPTAAWFPLSSPPLLLRRFTTTTSIMEMSRLKVDRFEALYNLQRNAAVPNYDLDTLTTHRKYTFDNSLDTNPYFFWPPFAGIAVSNAAHTFIPALMSNHSAEYPNGILKKETLKSFFAINEAADGT</sequence>
<gene>
    <name evidence="3" type="ORF">OHK93_006291</name>
</gene>